<evidence type="ECO:0000256" key="2">
    <source>
        <dbReference type="ARBA" id="ARBA00004496"/>
    </source>
</evidence>
<comment type="subunit">
    <text evidence="3">Homodimer.</text>
</comment>
<dbReference type="GO" id="GO:0005737">
    <property type="term" value="C:cytoplasm"/>
    <property type="evidence" value="ECO:0007669"/>
    <property type="project" value="UniProtKB-SubCell"/>
</dbReference>
<dbReference type="Proteomes" id="UP000228681">
    <property type="component" value="Unassembled WGS sequence"/>
</dbReference>
<evidence type="ECO:0000256" key="7">
    <source>
        <dbReference type="ARBA" id="ARBA00022555"/>
    </source>
</evidence>
<evidence type="ECO:0000256" key="3">
    <source>
        <dbReference type="ARBA" id="ARBA00011738"/>
    </source>
</evidence>
<evidence type="ECO:0000259" key="17">
    <source>
        <dbReference type="PROSITE" id="PS50886"/>
    </source>
</evidence>
<dbReference type="InterPro" id="IPR012340">
    <property type="entry name" value="NA-bd_OB-fold"/>
</dbReference>
<keyword evidence="11 16" id="KW-0694">RNA-binding</keyword>
<keyword evidence="13" id="KW-0030">Aminoacyl-tRNA synthetase</keyword>
<dbReference type="PROSITE" id="PS50886">
    <property type="entry name" value="TRBD"/>
    <property type="match status" value="1"/>
</dbReference>
<evidence type="ECO:0000313" key="18">
    <source>
        <dbReference type="EMBL" id="PIP24856.1"/>
    </source>
</evidence>
<evidence type="ECO:0000256" key="15">
    <source>
        <dbReference type="ARBA" id="ARBA00047364"/>
    </source>
</evidence>
<keyword evidence="8 18" id="KW-0436">Ligase</keyword>
<name>A0A2G9Z035_9BACT</name>
<comment type="subcellular location">
    <subcellularLocation>
        <location evidence="2">Cytoplasm</location>
    </subcellularLocation>
</comment>
<dbReference type="Gene3D" id="2.40.50.140">
    <property type="entry name" value="Nucleic acid-binding proteins"/>
    <property type="match status" value="1"/>
</dbReference>
<evidence type="ECO:0000256" key="10">
    <source>
        <dbReference type="ARBA" id="ARBA00022840"/>
    </source>
</evidence>
<accession>A0A2G9Z035</accession>
<dbReference type="EC" id="6.1.1.10" evidence="4"/>
<dbReference type="GO" id="GO:0004825">
    <property type="term" value="F:methionine-tRNA ligase activity"/>
    <property type="evidence" value="ECO:0007669"/>
    <property type="project" value="UniProtKB-EC"/>
</dbReference>
<dbReference type="PANTHER" id="PTHR11586">
    <property type="entry name" value="TRNA-AMINOACYLATION COFACTOR ARC1 FAMILY MEMBER"/>
    <property type="match status" value="1"/>
</dbReference>
<dbReference type="Pfam" id="PF01588">
    <property type="entry name" value="tRNA_bind"/>
    <property type="match status" value="1"/>
</dbReference>
<dbReference type="InterPro" id="IPR051270">
    <property type="entry name" value="Tyrosine-tRNA_ligase_regulator"/>
</dbReference>
<keyword evidence="10" id="KW-0067">ATP-binding</keyword>
<evidence type="ECO:0000313" key="19">
    <source>
        <dbReference type="Proteomes" id="UP000228681"/>
    </source>
</evidence>
<evidence type="ECO:0000256" key="13">
    <source>
        <dbReference type="ARBA" id="ARBA00023146"/>
    </source>
</evidence>
<protein>
    <recommendedName>
        <fullName evidence="5">Methionine--tRNA ligase</fullName>
        <ecNumber evidence="4">6.1.1.10</ecNumber>
    </recommendedName>
    <alternativeName>
        <fullName evidence="14">Methionyl-tRNA synthetase</fullName>
    </alternativeName>
</protein>
<dbReference type="FunFam" id="2.40.50.140:FF:000042">
    <property type="entry name" value="Methionine--tRNA ligase"/>
    <property type="match status" value="1"/>
</dbReference>
<organism evidence="18 19">
    <name type="scientific">Candidatus Nealsonbacteria bacterium CG23_combo_of_CG06-09_8_20_14_all_36_12</name>
    <dbReference type="NCBI Taxonomy" id="1974718"/>
    <lineage>
        <taxon>Bacteria</taxon>
        <taxon>Candidatus Nealsoniibacteriota</taxon>
    </lineage>
</organism>
<keyword evidence="12" id="KW-0648">Protein biosynthesis</keyword>
<evidence type="ECO:0000256" key="9">
    <source>
        <dbReference type="ARBA" id="ARBA00022741"/>
    </source>
</evidence>
<dbReference type="GO" id="GO:0000049">
    <property type="term" value="F:tRNA binding"/>
    <property type="evidence" value="ECO:0007669"/>
    <property type="project" value="UniProtKB-UniRule"/>
</dbReference>
<evidence type="ECO:0000256" key="1">
    <source>
        <dbReference type="ARBA" id="ARBA00003314"/>
    </source>
</evidence>
<comment type="function">
    <text evidence="1">Is required not only for elongation of protein synthesis but also for the initiation of all mRNA translation through initiator tRNA(fMet) aminoacylation.</text>
</comment>
<evidence type="ECO:0000256" key="6">
    <source>
        <dbReference type="ARBA" id="ARBA00022490"/>
    </source>
</evidence>
<keyword evidence="7 16" id="KW-0820">tRNA-binding</keyword>
<dbReference type="CDD" id="cd02800">
    <property type="entry name" value="tRNA_bind_EcMetRS_like"/>
    <property type="match status" value="1"/>
</dbReference>
<feature type="domain" description="TRNA-binding" evidence="17">
    <location>
        <begin position="6"/>
        <end position="106"/>
    </location>
</feature>
<dbReference type="GO" id="GO:0005524">
    <property type="term" value="F:ATP binding"/>
    <property type="evidence" value="ECO:0007669"/>
    <property type="project" value="UniProtKB-KW"/>
</dbReference>
<gene>
    <name evidence="18" type="primary">metG</name>
    <name evidence="18" type="ORF">COX34_01970</name>
</gene>
<dbReference type="NCBIfam" id="TIGR00399">
    <property type="entry name" value="metG_C_term"/>
    <property type="match status" value="1"/>
</dbReference>
<dbReference type="EMBL" id="PCRS01000035">
    <property type="protein sequence ID" value="PIP24856.1"/>
    <property type="molecule type" value="Genomic_DNA"/>
</dbReference>
<dbReference type="SUPFAM" id="SSF50249">
    <property type="entry name" value="Nucleic acid-binding proteins"/>
    <property type="match status" value="1"/>
</dbReference>
<sequence length="106" mass="12173">MITFEDFKKLEIRIGKVLSVEKVEESDKLLKLEIDLGKEKRQIVVGMAEFFEPEYFLNKELLVFVNLEPRKFKGIESQGMVLAVDVNKKPVLLVPEKEVPPGSIIK</sequence>
<dbReference type="InterPro" id="IPR004495">
    <property type="entry name" value="Met-tRNA-synth_bsu_C"/>
</dbReference>
<evidence type="ECO:0000256" key="16">
    <source>
        <dbReference type="PROSITE-ProRule" id="PRU00209"/>
    </source>
</evidence>
<evidence type="ECO:0000256" key="12">
    <source>
        <dbReference type="ARBA" id="ARBA00022917"/>
    </source>
</evidence>
<keyword evidence="6" id="KW-0963">Cytoplasm</keyword>
<proteinExistence type="predicted"/>
<evidence type="ECO:0000256" key="11">
    <source>
        <dbReference type="ARBA" id="ARBA00022884"/>
    </source>
</evidence>
<reference evidence="18 19" key="1">
    <citation type="submission" date="2017-09" db="EMBL/GenBank/DDBJ databases">
        <title>Depth-based differentiation of microbial function through sediment-hosted aquifers and enrichment of novel symbionts in the deep terrestrial subsurface.</title>
        <authorList>
            <person name="Probst A.J."/>
            <person name="Ladd B."/>
            <person name="Jarett J.K."/>
            <person name="Geller-Mcgrath D.E."/>
            <person name="Sieber C.M."/>
            <person name="Emerson J.B."/>
            <person name="Anantharaman K."/>
            <person name="Thomas B.C."/>
            <person name="Malmstrom R."/>
            <person name="Stieglmeier M."/>
            <person name="Klingl A."/>
            <person name="Woyke T."/>
            <person name="Ryan C.M."/>
            <person name="Banfield J.F."/>
        </authorList>
    </citation>
    <scope>NUCLEOTIDE SEQUENCE [LARGE SCALE GENOMIC DNA]</scope>
    <source>
        <strain evidence="18">CG23_combo_of_CG06-09_8_20_14_all_36_12</strain>
    </source>
</reference>
<dbReference type="PANTHER" id="PTHR11586:SF37">
    <property type="entry name" value="TRNA-BINDING DOMAIN-CONTAINING PROTEIN"/>
    <property type="match status" value="1"/>
</dbReference>
<dbReference type="AlphaFoldDB" id="A0A2G9Z035"/>
<evidence type="ECO:0000256" key="5">
    <source>
        <dbReference type="ARBA" id="ARBA00018753"/>
    </source>
</evidence>
<comment type="catalytic activity">
    <reaction evidence="15">
        <text>tRNA(Met) + L-methionine + ATP = L-methionyl-tRNA(Met) + AMP + diphosphate</text>
        <dbReference type="Rhea" id="RHEA:13481"/>
        <dbReference type="Rhea" id="RHEA-COMP:9667"/>
        <dbReference type="Rhea" id="RHEA-COMP:9698"/>
        <dbReference type="ChEBI" id="CHEBI:30616"/>
        <dbReference type="ChEBI" id="CHEBI:33019"/>
        <dbReference type="ChEBI" id="CHEBI:57844"/>
        <dbReference type="ChEBI" id="CHEBI:78442"/>
        <dbReference type="ChEBI" id="CHEBI:78530"/>
        <dbReference type="ChEBI" id="CHEBI:456215"/>
        <dbReference type="EC" id="6.1.1.10"/>
    </reaction>
</comment>
<evidence type="ECO:0000256" key="14">
    <source>
        <dbReference type="ARBA" id="ARBA00030904"/>
    </source>
</evidence>
<evidence type="ECO:0000256" key="8">
    <source>
        <dbReference type="ARBA" id="ARBA00022598"/>
    </source>
</evidence>
<comment type="caution">
    <text evidence="18">The sequence shown here is derived from an EMBL/GenBank/DDBJ whole genome shotgun (WGS) entry which is preliminary data.</text>
</comment>
<dbReference type="InterPro" id="IPR002547">
    <property type="entry name" value="tRNA-bd_dom"/>
</dbReference>
<keyword evidence="9" id="KW-0547">Nucleotide-binding</keyword>
<dbReference type="GO" id="GO:0006431">
    <property type="term" value="P:methionyl-tRNA aminoacylation"/>
    <property type="evidence" value="ECO:0007669"/>
    <property type="project" value="InterPro"/>
</dbReference>
<evidence type="ECO:0000256" key="4">
    <source>
        <dbReference type="ARBA" id="ARBA00012838"/>
    </source>
</evidence>